<name>A0A4D9FB32_9SAUR</name>
<evidence type="ECO:0000256" key="1">
    <source>
        <dbReference type="SAM" id="MobiDB-lite"/>
    </source>
</evidence>
<proteinExistence type="predicted"/>
<accession>A0A4D9FB32</accession>
<comment type="caution">
    <text evidence="2">The sequence shown here is derived from an EMBL/GenBank/DDBJ whole genome shotgun (WGS) entry which is preliminary data.</text>
</comment>
<evidence type="ECO:0000313" key="2">
    <source>
        <dbReference type="EMBL" id="TFK14724.1"/>
    </source>
</evidence>
<gene>
    <name evidence="2" type="ORF">DR999_PMT01745</name>
</gene>
<keyword evidence="3" id="KW-1185">Reference proteome</keyword>
<evidence type="ECO:0000313" key="3">
    <source>
        <dbReference type="Proteomes" id="UP000297703"/>
    </source>
</evidence>
<feature type="region of interest" description="Disordered" evidence="1">
    <location>
        <begin position="1"/>
        <end position="23"/>
    </location>
</feature>
<dbReference type="EMBL" id="QXTE01000008">
    <property type="protein sequence ID" value="TFK14724.1"/>
    <property type="molecule type" value="Genomic_DNA"/>
</dbReference>
<protein>
    <submittedName>
        <fullName evidence="2">Glucagon</fullName>
    </submittedName>
</protein>
<organism evidence="2 3">
    <name type="scientific">Platysternon megacephalum</name>
    <name type="common">big-headed turtle</name>
    <dbReference type="NCBI Taxonomy" id="55544"/>
    <lineage>
        <taxon>Eukaryota</taxon>
        <taxon>Metazoa</taxon>
        <taxon>Chordata</taxon>
        <taxon>Craniata</taxon>
        <taxon>Vertebrata</taxon>
        <taxon>Euteleostomi</taxon>
        <taxon>Archelosauria</taxon>
        <taxon>Testudinata</taxon>
        <taxon>Testudines</taxon>
        <taxon>Cryptodira</taxon>
        <taxon>Durocryptodira</taxon>
        <taxon>Testudinoidea</taxon>
        <taxon>Platysternidae</taxon>
        <taxon>Platysternon</taxon>
    </lineage>
</organism>
<dbReference type="Proteomes" id="UP000297703">
    <property type="component" value="Unassembled WGS sequence"/>
</dbReference>
<reference evidence="2 3" key="2">
    <citation type="submission" date="2019-04" db="EMBL/GenBank/DDBJ databases">
        <title>The genome sequence of big-headed turtle.</title>
        <authorList>
            <person name="Gong S."/>
        </authorList>
    </citation>
    <scope>NUCLEOTIDE SEQUENCE [LARGE SCALE GENOMIC DNA]</scope>
    <source>
        <strain evidence="2">DO16091913</strain>
        <tissue evidence="2">Muscle</tissue>
    </source>
</reference>
<sequence length="99" mass="10108">MGCAPLRGGGGTEGCVGQRRGSGCQPWAVRGSGRLVLGQSVSPIHSPGQRKAWAVSSECVGLGCGQSQFQVAWCSGSQPRAGWDLGGQPQPWVVQGSGE</sequence>
<dbReference type="AlphaFoldDB" id="A0A4D9FB32"/>
<reference evidence="2 3" key="1">
    <citation type="submission" date="2019-04" db="EMBL/GenBank/DDBJ databases">
        <title>Draft genome of the big-headed turtle Platysternon megacephalum.</title>
        <authorList>
            <person name="Gong S."/>
        </authorList>
    </citation>
    <scope>NUCLEOTIDE SEQUENCE [LARGE SCALE GENOMIC DNA]</scope>
    <source>
        <strain evidence="2">DO16091913</strain>
        <tissue evidence="2">Muscle</tissue>
    </source>
</reference>